<keyword evidence="3" id="KW-0328">Glycosyltransferase</keyword>
<evidence type="ECO:0000256" key="3">
    <source>
        <dbReference type="ARBA" id="ARBA00022676"/>
    </source>
</evidence>
<protein>
    <recommendedName>
        <fullName evidence="8">4-alpha-L-fucosyltransferase</fullName>
    </recommendedName>
</protein>
<dbReference type="Pfam" id="PF07429">
    <property type="entry name" value="Glyco_transf_56"/>
    <property type="match status" value="1"/>
</dbReference>
<sequence length="378" mass="44373">MILHVIDDEKFLVSVIELFETIFPNQNIFLVGIDKVGYNDFEKLEQSTKVIFKNINTPSYQTEYLELSKSVNFILFHNVYKTYKLRLLQKYKLNIKTAWTFWGAEMYGLNPNYNALLPATKTAYLKSLSIKDQIKKTTLSKLKKAYYWRLFKNALRQRKLHYTLTNINADVDLLESYTKLNLPRGWFSYYYYNDAVRSKIKTDKKNILIGNSSSESNNHLDAFNLINKKELKDKKIYVPLNYGDKKYKDLVIKQAKGIFGSSVEPLVDFLSLNEYTFIINSCSVLILNHKRQQAFNTIMLALANGCKVYLREENTIYKTLKSEGFIISSIQKNINSKEALNALTKEEQKYNLELINKHYSKNIVFERIKVEFERMINE</sequence>
<proteinExistence type="predicted"/>
<keyword evidence="2" id="KW-0997">Cell inner membrane</keyword>
<dbReference type="InterPro" id="IPR009993">
    <property type="entry name" value="WecF"/>
</dbReference>
<evidence type="ECO:0000256" key="5">
    <source>
        <dbReference type="ARBA" id="ARBA00023136"/>
    </source>
</evidence>
<comment type="caution">
    <text evidence="6">The sequence shown here is derived from an EMBL/GenBank/DDBJ whole genome shotgun (WGS) entry which is preliminary data.</text>
</comment>
<gene>
    <name evidence="6" type="ORF">GCM10022291_12280</name>
</gene>
<evidence type="ECO:0000256" key="2">
    <source>
        <dbReference type="ARBA" id="ARBA00022519"/>
    </source>
</evidence>
<dbReference type="RefSeq" id="WP_344787241.1">
    <property type="nucleotide sequence ID" value="NZ_BAABCA010000002.1"/>
</dbReference>
<keyword evidence="5" id="KW-0472">Membrane</keyword>
<evidence type="ECO:0008006" key="8">
    <source>
        <dbReference type="Google" id="ProtNLM"/>
    </source>
</evidence>
<keyword evidence="1" id="KW-1003">Cell membrane</keyword>
<organism evidence="6 7">
    <name type="scientific">Postechiella marina</name>
    <dbReference type="NCBI Taxonomy" id="943941"/>
    <lineage>
        <taxon>Bacteria</taxon>
        <taxon>Pseudomonadati</taxon>
        <taxon>Bacteroidota</taxon>
        <taxon>Flavobacteriia</taxon>
        <taxon>Flavobacteriales</taxon>
        <taxon>Flavobacteriaceae</taxon>
        <taxon>Postechiella</taxon>
    </lineage>
</organism>
<evidence type="ECO:0000313" key="6">
    <source>
        <dbReference type="EMBL" id="GAA4233953.1"/>
    </source>
</evidence>
<dbReference type="Proteomes" id="UP001501496">
    <property type="component" value="Unassembled WGS sequence"/>
</dbReference>
<reference evidence="7" key="1">
    <citation type="journal article" date="2019" name="Int. J. Syst. Evol. Microbiol.">
        <title>The Global Catalogue of Microorganisms (GCM) 10K type strain sequencing project: providing services to taxonomists for standard genome sequencing and annotation.</title>
        <authorList>
            <consortium name="The Broad Institute Genomics Platform"/>
            <consortium name="The Broad Institute Genome Sequencing Center for Infectious Disease"/>
            <person name="Wu L."/>
            <person name="Ma J."/>
        </authorList>
    </citation>
    <scope>NUCLEOTIDE SEQUENCE [LARGE SCALE GENOMIC DNA]</scope>
    <source>
        <strain evidence="7">JCM 17630</strain>
    </source>
</reference>
<keyword evidence="4" id="KW-0808">Transferase</keyword>
<evidence type="ECO:0000313" key="7">
    <source>
        <dbReference type="Proteomes" id="UP001501496"/>
    </source>
</evidence>
<evidence type="ECO:0000256" key="1">
    <source>
        <dbReference type="ARBA" id="ARBA00022475"/>
    </source>
</evidence>
<accession>A0ABP8C5A2</accession>
<dbReference type="EMBL" id="BAABCA010000002">
    <property type="protein sequence ID" value="GAA4233953.1"/>
    <property type="molecule type" value="Genomic_DNA"/>
</dbReference>
<keyword evidence="7" id="KW-1185">Reference proteome</keyword>
<name>A0ABP8C5A2_9FLAO</name>
<evidence type="ECO:0000256" key="4">
    <source>
        <dbReference type="ARBA" id="ARBA00022679"/>
    </source>
</evidence>